<keyword evidence="4" id="KW-1185">Reference proteome</keyword>
<name>A0A6P1ZM10_9BACT</name>
<protein>
    <submittedName>
        <fullName evidence="2">Uncharacterized protein</fullName>
    </submittedName>
</protein>
<organism evidence="2 3">
    <name type="scientific">Oceanidesulfovibrio marinus</name>
    <dbReference type="NCBI Taxonomy" id="370038"/>
    <lineage>
        <taxon>Bacteria</taxon>
        <taxon>Pseudomonadati</taxon>
        <taxon>Thermodesulfobacteriota</taxon>
        <taxon>Desulfovibrionia</taxon>
        <taxon>Desulfovibrionales</taxon>
        <taxon>Desulfovibrionaceae</taxon>
        <taxon>Oceanidesulfovibrio</taxon>
    </lineage>
</organism>
<dbReference type="AlphaFoldDB" id="A0A6P1ZM10"/>
<gene>
    <name evidence="2" type="ORF">DQK91_06725</name>
    <name evidence="1" type="ORF">E8L03_04305</name>
</gene>
<reference evidence="1 4" key="2">
    <citation type="submission" date="2019-04" db="EMBL/GenBank/DDBJ databases">
        <title>Isolation and culture of sulfate reducing bacteria from the cold seep of the South China Sea.</title>
        <authorList>
            <person name="Sun C."/>
            <person name="Liu R."/>
        </authorList>
    </citation>
    <scope>NUCLEOTIDE SEQUENCE [LARGE SCALE GENOMIC DNA]</scope>
    <source>
        <strain evidence="1 4">CS1</strain>
    </source>
</reference>
<dbReference type="EMBL" id="CP039543">
    <property type="protein sequence ID" value="QJT08193.1"/>
    <property type="molecule type" value="Genomic_DNA"/>
</dbReference>
<evidence type="ECO:0000313" key="1">
    <source>
        <dbReference type="EMBL" id="QJT08193.1"/>
    </source>
</evidence>
<accession>A0A6P1ZM10</accession>
<sequence>MGTFHLDSEDLSIADQIKSLSDDELLDFWEETQYLERFLDEELSPESVNSVDYERIILLELHVRMCMRTLNSSPPSGK</sequence>
<evidence type="ECO:0000313" key="4">
    <source>
        <dbReference type="Proteomes" id="UP000503251"/>
    </source>
</evidence>
<evidence type="ECO:0000313" key="3">
    <source>
        <dbReference type="Proteomes" id="UP000434052"/>
    </source>
</evidence>
<dbReference type="RefSeq" id="WP_144234643.1">
    <property type="nucleotide sequence ID" value="NZ_CP039543.1"/>
</dbReference>
<dbReference type="EMBL" id="QMIF01000003">
    <property type="protein sequence ID" value="TVM35088.1"/>
    <property type="molecule type" value="Genomic_DNA"/>
</dbReference>
<proteinExistence type="predicted"/>
<dbReference type="Proteomes" id="UP000503251">
    <property type="component" value="Chromosome"/>
</dbReference>
<dbReference type="Proteomes" id="UP000434052">
    <property type="component" value="Unassembled WGS sequence"/>
</dbReference>
<dbReference type="OrthoDB" id="5471717at2"/>
<evidence type="ECO:0000313" key="2">
    <source>
        <dbReference type="EMBL" id="TVM35088.1"/>
    </source>
</evidence>
<reference evidence="2 3" key="1">
    <citation type="submission" date="2018-06" db="EMBL/GenBank/DDBJ databases">
        <title>Complete genome of Desulfovibrio marinus P48SEP.</title>
        <authorList>
            <person name="Crispim J.S."/>
            <person name="Vidigal P.M.P."/>
            <person name="Silva L.C.F."/>
            <person name="Araujo L.C."/>
            <person name="Laguardia C.N."/>
            <person name="Dias R.S."/>
            <person name="Sousa M.P."/>
            <person name="Paula S.O."/>
            <person name="Silva C."/>
        </authorList>
    </citation>
    <scope>NUCLEOTIDE SEQUENCE [LARGE SCALE GENOMIC DNA]</scope>
    <source>
        <strain evidence="2 3">P48SEP</strain>
    </source>
</reference>